<dbReference type="SMART" id="SM00530">
    <property type="entry name" value="HTH_XRE"/>
    <property type="match status" value="1"/>
</dbReference>
<evidence type="ECO:0000259" key="2">
    <source>
        <dbReference type="PROSITE" id="PS50943"/>
    </source>
</evidence>
<accession>A0A4R7UTW4</accession>
<feature type="region of interest" description="Disordered" evidence="1">
    <location>
        <begin position="178"/>
        <end position="207"/>
    </location>
</feature>
<evidence type="ECO:0000313" key="3">
    <source>
        <dbReference type="EMBL" id="TDV40103.1"/>
    </source>
</evidence>
<dbReference type="Proteomes" id="UP000294927">
    <property type="component" value="Unassembled WGS sequence"/>
</dbReference>
<dbReference type="Gene3D" id="1.10.260.40">
    <property type="entry name" value="lambda repressor-like DNA-binding domains"/>
    <property type="match status" value="1"/>
</dbReference>
<name>A0A4R7UTW4_9PSEU</name>
<dbReference type="AlphaFoldDB" id="A0A4R7UTW4"/>
<feature type="compositionally biased region" description="Polar residues" evidence="1">
    <location>
        <begin position="197"/>
        <end position="207"/>
    </location>
</feature>
<protein>
    <recommendedName>
        <fullName evidence="2">HTH cro/C1-type domain-containing protein</fullName>
    </recommendedName>
</protein>
<dbReference type="SUPFAM" id="SSF47413">
    <property type="entry name" value="lambda repressor-like DNA-binding domains"/>
    <property type="match status" value="1"/>
</dbReference>
<dbReference type="PROSITE" id="PS50943">
    <property type="entry name" value="HTH_CROC1"/>
    <property type="match status" value="1"/>
</dbReference>
<evidence type="ECO:0000256" key="1">
    <source>
        <dbReference type="SAM" id="MobiDB-lite"/>
    </source>
</evidence>
<dbReference type="GO" id="GO:0003677">
    <property type="term" value="F:DNA binding"/>
    <property type="evidence" value="ECO:0007669"/>
    <property type="project" value="InterPro"/>
</dbReference>
<comment type="caution">
    <text evidence="3">The sequence shown here is derived from an EMBL/GenBank/DDBJ whole genome shotgun (WGS) entry which is preliminary data.</text>
</comment>
<feature type="domain" description="HTH cro/C1-type" evidence="2">
    <location>
        <begin position="43"/>
        <end position="103"/>
    </location>
</feature>
<organism evidence="3 4">
    <name type="scientific">Actinophytocola oryzae</name>
    <dbReference type="NCBI Taxonomy" id="502181"/>
    <lineage>
        <taxon>Bacteria</taxon>
        <taxon>Bacillati</taxon>
        <taxon>Actinomycetota</taxon>
        <taxon>Actinomycetes</taxon>
        <taxon>Pseudonocardiales</taxon>
        <taxon>Pseudonocardiaceae</taxon>
    </lineage>
</organism>
<gene>
    <name evidence="3" type="ORF">CLV71_124122</name>
</gene>
<proteinExistence type="predicted"/>
<dbReference type="InterPro" id="IPR010982">
    <property type="entry name" value="Lambda_DNA-bd_dom_sf"/>
</dbReference>
<dbReference type="EMBL" id="SOCP01000024">
    <property type="protein sequence ID" value="TDV40103.1"/>
    <property type="molecule type" value="Genomic_DNA"/>
</dbReference>
<sequence>MGKARGKTTGIQVPHAEALPGWIGAAGTDDSVISIGAAVGEVVRRRRTERGVTQAELARMLSTLGDRWTKGRVFALESGERESATLAELVQLAIVLVVPIHELIKGAGDVRFSERAFIPRDGLAGALARGQVPDWNLDDPARADPVAAEIADRLGLDATDREIVRTVIQAAQSLYGQTATEERRDRVGDVGDPGSTGAASRQRNFTQQLEQELREALGR</sequence>
<evidence type="ECO:0000313" key="4">
    <source>
        <dbReference type="Proteomes" id="UP000294927"/>
    </source>
</evidence>
<dbReference type="InterPro" id="IPR001387">
    <property type="entry name" value="Cro/C1-type_HTH"/>
</dbReference>
<reference evidence="3 4" key="1">
    <citation type="submission" date="2019-03" db="EMBL/GenBank/DDBJ databases">
        <title>Genomic Encyclopedia of Archaeal and Bacterial Type Strains, Phase II (KMG-II): from individual species to whole genera.</title>
        <authorList>
            <person name="Goeker M."/>
        </authorList>
    </citation>
    <scope>NUCLEOTIDE SEQUENCE [LARGE SCALE GENOMIC DNA]</scope>
    <source>
        <strain evidence="3 4">DSM 45499</strain>
    </source>
</reference>
<feature type="compositionally biased region" description="Basic and acidic residues" evidence="1">
    <location>
        <begin position="180"/>
        <end position="189"/>
    </location>
</feature>
<keyword evidence="4" id="KW-1185">Reference proteome</keyword>